<evidence type="ECO:0000313" key="1">
    <source>
        <dbReference type="EMBL" id="AIA89890.1"/>
    </source>
</evidence>
<dbReference type="Gene3D" id="3.90.550.10">
    <property type="entry name" value="Spore Coat Polysaccharide Biosynthesis Protein SpsA, Chain A"/>
    <property type="match status" value="1"/>
</dbReference>
<dbReference type="SUPFAM" id="SSF53448">
    <property type="entry name" value="Nucleotide-diphospho-sugar transferases"/>
    <property type="match status" value="1"/>
</dbReference>
<dbReference type="EMBL" id="KF122594">
    <property type="protein sequence ID" value="AIA89890.1"/>
    <property type="molecule type" value="Genomic_DNA"/>
</dbReference>
<organism evidence="1">
    <name type="scientific">uncultured Escherichia sp</name>
    <dbReference type="NCBI Taxonomy" id="237777"/>
    <lineage>
        <taxon>Bacteria</taxon>
        <taxon>Pseudomonadati</taxon>
        <taxon>Pseudomonadota</taxon>
        <taxon>Gammaproteobacteria</taxon>
        <taxon>Enterobacterales</taxon>
        <taxon>Enterobacteriaceae</taxon>
        <taxon>Escherichia</taxon>
        <taxon>environmental samples</taxon>
    </lineage>
</organism>
<dbReference type="InterPro" id="IPR029044">
    <property type="entry name" value="Nucleotide-diphossugar_trans"/>
</dbReference>
<sequence>MRAIGGFDPEFPSWQDYDTWVRLILKFGNGYKLNNASYKYNIDHEIGRISNSVKARDG</sequence>
<dbReference type="AlphaFoldDB" id="A0A060CA76"/>
<proteinExistence type="predicted"/>
<accession>A0A060CA76</accession>
<reference evidence="1" key="1">
    <citation type="journal article" date="2013" name="Environ. Microbiol.">
        <title>Seasonally variable intestinal metagenomes of the red palm weevil (Rhynchophorus ferrugineus).</title>
        <authorList>
            <person name="Jia S."/>
            <person name="Zhang X."/>
            <person name="Zhang G."/>
            <person name="Yin A."/>
            <person name="Zhang S."/>
            <person name="Li F."/>
            <person name="Wang L."/>
            <person name="Zhao D."/>
            <person name="Yun Q."/>
            <person name="Tala"/>
            <person name="Wang J."/>
            <person name="Sun G."/>
            <person name="Baabdullah M."/>
            <person name="Yu X."/>
            <person name="Hu S."/>
            <person name="Al-Mssallem I.S."/>
            <person name="Yu J."/>
        </authorList>
    </citation>
    <scope>NUCLEOTIDE SEQUENCE</scope>
</reference>
<protein>
    <submittedName>
        <fullName evidence="1">CAZy families GT2 protein</fullName>
    </submittedName>
</protein>
<name>A0A060CA76_9ESCH</name>
<feature type="non-terminal residue" evidence="1">
    <location>
        <position position="58"/>
    </location>
</feature>